<proteinExistence type="predicted"/>
<dbReference type="STRING" id="1313304.CALK_1892"/>
<evidence type="ECO:0000313" key="3">
    <source>
        <dbReference type="Proteomes" id="UP000017148"/>
    </source>
</evidence>
<accession>U7D6I4</accession>
<dbReference type="AlphaFoldDB" id="U7D6I4"/>
<dbReference type="EMBL" id="ASJR01000017">
    <property type="protein sequence ID" value="ERP31181.1"/>
    <property type="molecule type" value="Genomic_DNA"/>
</dbReference>
<dbReference type="Proteomes" id="UP000017148">
    <property type="component" value="Unassembled WGS sequence"/>
</dbReference>
<evidence type="ECO:0000313" key="2">
    <source>
        <dbReference type="EMBL" id="ERP31181.1"/>
    </source>
</evidence>
<protein>
    <submittedName>
        <fullName evidence="2">Polysaccharide deacetylase</fullName>
    </submittedName>
</protein>
<dbReference type="GO" id="GO:0005975">
    <property type="term" value="P:carbohydrate metabolic process"/>
    <property type="evidence" value="ECO:0007669"/>
    <property type="project" value="InterPro"/>
</dbReference>
<dbReference type="OrthoDB" id="438898at2"/>
<organism evidence="2 3">
    <name type="scientific">Chitinivibrio alkaliphilus ACht1</name>
    <dbReference type="NCBI Taxonomy" id="1313304"/>
    <lineage>
        <taxon>Bacteria</taxon>
        <taxon>Pseudomonadati</taxon>
        <taxon>Fibrobacterota</taxon>
        <taxon>Chitinivibrionia</taxon>
        <taxon>Chitinivibrionales</taxon>
        <taxon>Chitinivibrionaceae</taxon>
        <taxon>Chitinivibrio</taxon>
    </lineage>
</organism>
<dbReference type="PATRIC" id="fig|1313304.3.peg.1801"/>
<gene>
    <name evidence="2" type="ORF">CALK_1892</name>
</gene>
<keyword evidence="3" id="KW-1185">Reference proteome</keyword>
<name>U7D6I4_9BACT</name>
<comment type="caution">
    <text evidence="2">The sequence shown here is derived from an EMBL/GenBank/DDBJ whole genome shotgun (WGS) entry which is preliminary data.</text>
</comment>
<feature type="chain" id="PRO_5004681703" evidence="1">
    <location>
        <begin position="19"/>
        <end position="844"/>
    </location>
</feature>
<dbReference type="SUPFAM" id="SSF88713">
    <property type="entry name" value="Glycoside hydrolase/deacetylase"/>
    <property type="match status" value="1"/>
</dbReference>
<dbReference type="InterPro" id="IPR011330">
    <property type="entry name" value="Glyco_hydro/deAcase_b/a-brl"/>
</dbReference>
<feature type="signal peptide" evidence="1">
    <location>
        <begin position="1"/>
        <end position="18"/>
    </location>
</feature>
<dbReference type="eggNOG" id="COG0726">
    <property type="taxonomic scope" value="Bacteria"/>
</dbReference>
<evidence type="ECO:0000256" key="1">
    <source>
        <dbReference type="SAM" id="SignalP"/>
    </source>
</evidence>
<dbReference type="RefSeq" id="WP_022637319.1">
    <property type="nucleotide sequence ID" value="NZ_ASJR01000017.1"/>
</dbReference>
<keyword evidence="1" id="KW-0732">Signal</keyword>
<sequence length="844" mass="94129">MCKRISSMILACVLLSYAQDYVFPSPMNPAGKDPAGITQLISIIWDDNAYSGLDGTAYEHTDGDIPWEDASVVGGQGSYATHGFPSWIPQNNALNIQEGDMGMKWAIDLGVPQTFTMITGLYVDVWSDGNHGQGEAWMNYQSEYGWYEPRSEDGLDHNTIAVSWGREHEVWVRGNPEELVQPNTIKIATQQALDAGHEIADHTFDHMESNSPLPYQEGNNPYGEGDIQGMSNTGGFSSWGGEGFNANNTQVTPWGDTITQSEQFGQPVGSRQQHMGWAVYAGRFVSEDAWKGALEYSREAYADAGFDLNTFIGFRAPRLETSSGLFYALADLGYLWDCSLEEGYENHRDGTNMLWPYTVDNGAQNTWTQYSRGGRRHIDSMPAGEGLWQIPVNTFIVPEHIRDDVYDNYEIVLEASGGGNDDDILPAAEGFDNSSIGTQYQTRGSDRQYWLQHGKITGFDFNTWILWGMTHDNWVEMMKHTLDLRMEGNRAPLSIGMHTDYHTPIYDNATLLTDFNRDAWGLCVVNGWNTWEDRISALEKFITYAQSQPNTEFVTATEQINRVRDLANKAPEPLQAQSGDDITFAFIRNEELNSSASQGAFSGSFDGKVVVDAVQGSNYPWATFSAYNLDVDDLSHISLDYKSTSPLAIIIELESGEKRQALLNNIYPKENIASSPMVQSGKIPLHAFDYEETYTGELTYDPIDPTEITAIEIKPLAPMNRHDGSWGPRLDPYEVSFMVENITFYGSVSQGETSIIDDMTMSPEYQFSVEGVVNNQLSLVIPEAGQYSLRLTTPMGRQVASFDGKSLSQGVNQLSLPTISRGVYLLQIENARGGDLQQQKLYIR</sequence>
<reference evidence="2 3" key="1">
    <citation type="journal article" date="2013" name="Environ. Microbiol.">
        <title>Genome analysis of Chitinivibrio alkaliphilus gen. nov., sp. nov., a novel extremely haloalkaliphilic anaerobic chitinolytic bacterium from the candidate phylum Termite Group 3.</title>
        <authorList>
            <person name="Sorokin D.Y."/>
            <person name="Gumerov V.M."/>
            <person name="Rakitin A.L."/>
            <person name="Beletsky A.V."/>
            <person name="Damste J.S."/>
            <person name="Muyzer G."/>
            <person name="Mardanov A.V."/>
            <person name="Ravin N.V."/>
        </authorList>
    </citation>
    <scope>NUCLEOTIDE SEQUENCE [LARGE SCALE GENOMIC DNA]</scope>
    <source>
        <strain evidence="2 3">ACht1</strain>
    </source>
</reference>
<dbReference type="Gene3D" id="3.20.20.370">
    <property type="entry name" value="Glycoside hydrolase/deacetylase"/>
    <property type="match status" value="1"/>
</dbReference>